<evidence type="ECO:0000313" key="1">
    <source>
        <dbReference type="EMBL" id="MDQ0269558.1"/>
    </source>
</evidence>
<organism evidence="1 2">
    <name type="scientific">Cytobacillus purgationiresistens</name>
    <dbReference type="NCBI Taxonomy" id="863449"/>
    <lineage>
        <taxon>Bacteria</taxon>
        <taxon>Bacillati</taxon>
        <taxon>Bacillota</taxon>
        <taxon>Bacilli</taxon>
        <taxon>Bacillales</taxon>
        <taxon>Bacillaceae</taxon>
        <taxon>Cytobacillus</taxon>
    </lineage>
</organism>
<accession>A0ABU0AE85</accession>
<comment type="caution">
    <text evidence="1">The sequence shown here is derived from an EMBL/GenBank/DDBJ whole genome shotgun (WGS) entry which is preliminary data.</text>
</comment>
<keyword evidence="2" id="KW-1185">Reference proteome</keyword>
<sequence>MNKMITSAAVIGAGIAAYGIAQKNNLISKKDIKKFQKRVNKLF</sequence>
<protein>
    <recommendedName>
        <fullName evidence="3">DUF3918 domain-containing protein</fullName>
    </recommendedName>
</protein>
<proteinExistence type="predicted"/>
<dbReference type="Proteomes" id="UP001238088">
    <property type="component" value="Unassembled WGS sequence"/>
</dbReference>
<dbReference type="InterPro" id="IPR025029">
    <property type="entry name" value="DUF3918"/>
</dbReference>
<dbReference type="EMBL" id="JAUSUB010000004">
    <property type="protein sequence ID" value="MDQ0269558.1"/>
    <property type="molecule type" value="Genomic_DNA"/>
</dbReference>
<evidence type="ECO:0008006" key="3">
    <source>
        <dbReference type="Google" id="ProtNLM"/>
    </source>
</evidence>
<dbReference type="Pfam" id="PF13056">
    <property type="entry name" value="DUF3918"/>
    <property type="match status" value="1"/>
</dbReference>
<reference evidence="1 2" key="1">
    <citation type="submission" date="2023-07" db="EMBL/GenBank/DDBJ databases">
        <title>Genomic Encyclopedia of Type Strains, Phase IV (KMG-IV): sequencing the most valuable type-strain genomes for metagenomic binning, comparative biology and taxonomic classification.</title>
        <authorList>
            <person name="Goeker M."/>
        </authorList>
    </citation>
    <scope>NUCLEOTIDE SEQUENCE [LARGE SCALE GENOMIC DNA]</scope>
    <source>
        <strain evidence="1 2">DSM 23494</strain>
    </source>
</reference>
<dbReference type="RefSeq" id="WP_307473206.1">
    <property type="nucleotide sequence ID" value="NZ_JAUSUB010000004.1"/>
</dbReference>
<gene>
    <name evidence="1" type="ORF">J2S17_001429</name>
</gene>
<name>A0ABU0AE85_9BACI</name>
<evidence type="ECO:0000313" key="2">
    <source>
        <dbReference type="Proteomes" id="UP001238088"/>
    </source>
</evidence>